<dbReference type="SUPFAM" id="SSF52467">
    <property type="entry name" value="DHS-like NAD/FAD-binding domain"/>
    <property type="match status" value="1"/>
</dbReference>
<keyword evidence="3 4" id="KW-0786">Thiamine pyrophosphate</keyword>
<comment type="caution">
    <text evidence="8">The sequence shown here is derived from an EMBL/GenBank/DDBJ whole genome shotgun (WGS) entry which is preliminary data.</text>
</comment>
<dbReference type="Gene3D" id="3.40.50.1220">
    <property type="entry name" value="TPP-binding domain"/>
    <property type="match status" value="1"/>
</dbReference>
<evidence type="ECO:0000256" key="4">
    <source>
        <dbReference type="RuleBase" id="RU362132"/>
    </source>
</evidence>
<dbReference type="Pfam" id="PF00205">
    <property type="entry name" value="TPP_enzyme_M"/>
    <property type="match status" value="1"/>
</dbReference>
<dbReference type="InterPro" id="IPR029035">
    <property type="entry name" value="DHS-like_NAD/FAD-binding_dom"/>
</dbReference>
<evidence type="ECO:0000256" key="1">
    <source>
        <dbReference type="ARBA" id="ARBA00004173"/>
    </source>
</evidence>
<dbReference type="AlphaFoldDB" id="A0A1Y2F310"/>
<gene>
    <name evidence="8" type="ORF">BCR35DRAFT_292082</name>
</gene>
<dbReference type="InterPro" id="IPR045229">
    <property type="entry name" value="TPP_enz"/>
</dbReference>
<evidence type="ECO:0000259" key="6">
    <source>
        <dbReference type="Pfam" id="PF02775"/>
    </source>
</evidence>
<feature type="domain" description="Thiamine pyrophosphate enzyme N-terminal TPP-binding" evidence="7">
    <location>
        <begin position="16"/>
        <end position="146"/>
    </location>
</feature>
<name>A0A1Y2F310_9BASI</name>
<dbReference type="GO" id="GO:0003984">
    <property type="term" value="F:acetolactate synthase activity"/>
    <property type="evidence" value="ECO:0007669"/>
    <property type="project" value="TreeGrafter"/>
</dbReference>
<dbReference type="InterPro" id="IPR012001">
    <property type="entry name" value="Thiamin_PyroP_enz_TPP-bd_dom"/>
</dbReference>
<organism evidence="8 9">
    <name type="scientific">Leucosporidium creatinivorum</name>
    <dbReference type="NCBI Taxonomy" id="106004"/>
    <lineage>
        <taxon>Eukaryota</taxon>
        <taxon>Fungi</taxon>
        <taxon>Dikarya</taxon>
        <taxon>Basidiomycota</taxon>
        <taxon>Pucciniomycotina</taxon>
        <taxon>Microbotryomycetes</taxon>
        <taxon>Leucosporidiales</taxon>
        <taxon>Leucosporidium</taxon>
    </lineage>
</organism>
<evidence type="ECO:0000256" key="2">
    <source>
        <dbReference type="ARBA" id="ARBA00007812"/>
    </source>
</evidence>
<evidence type="ECO:0000256" key="3">
    <source>
        <dbReference type="ARBA" id="ARBA00023052"/>
    </source>
</evidence>
<accession>A0A1Y2F310</accession>
<dbReference type="GO" id="GO:0009099">
    <property type="term" value="P:L-valine biosynthetic process"/>
    <property type="evidence" value="ECO:0007669"/>
    <property type="project" value="TreeGrafter"/>
</dbReference>
<proteinExistence type="inferred from homology"/>
<dbReference type="SUPFAM" id="SSF52518">
    <property type="entry name" value="Thiamin diphosphate-binding fold (THDP-binding)"/>
    <property type="match status" value="2"/>
</dbReference>
<dbReference type="Proteomes" id="UP000193467">
    <property type="component" value="Unassembled WGS sequence"/>
</dbReference>
<dbReference type="GO" id="GO:0005739">
    <property type="term" value="C:mitochondrion"/>
    <property type="evidence" value="ECO:0007669"/>
    <property type="project" value="UniProtKB-SubCell"/>
</dbReference>
<dbReference type="GO" id="GO:0009097">
    <property type="term" value="P:isoleucine biosynthetic process"/>
    <property type="evidence" value="ECO:0007669"/>
    <property type="project" value="TreeGrafter"/>
</dbReference>
<dbReference type="InParanoid" id="A0A1Y2F310"/>
<dbReference type="InterPro" id="IPR012000">
    <property type="entry name" value="Thiamin_PyroP_enz_cen_dom"/>
</dbReference>
<dbReference type="PANTHER" id="PTHR18968:SF164">
    <property type="entry name" value="PYRUVATE DECARBOXYLASE"/>
    <property type="match status" value="1"/>
</dbReference>
<dbReference type="InterPro" id="IPR029061">
    <property type="entry name" value="THDP-binding"/>
</dbReference>
<comment type="subcellular location">
    <subcellularLocation>
        <location evidence="1">Mitochondrion</location>
    </subcellularLocation>
</comment>
<keyword evidence="9" id="KW-1185">Reference proteome</keyword>
<feature type="domain" description="Thiamine pyrophosphate enzyme central" evidence="5">
    <location>
        <begin position="223"/>
        <end position="355"/>
    </location>
</feature>
<dbReference type="CDD" id="cd07035">
    <property type="entry name" value="TPP_PYR_POX_like"/>
    <property type="match status" value="1"/>
</dbReference>
<protein>
    <submittedName>
        <fullName evidence="8">Thiamin diphosphate-binding protein</fullName>
    </submittedName>
</protein>
<reference evidence="8 9" key="1">
    <citation type="submission" date="2016-07" db="EMBL/GenBank/DDBJ databases">
        <title>Pervasive Adenine N6-methylation of Active Genes in Fungi.</title>
        <authorList>
            <consortium name="DOE Joint Genome Institute"/>
            <person name="Mondo S.J."/>
            <person name="Dannebaum R.O."/>
            <person name="Kuo R.C."/>
            <person name="Labutti K."/>
            <person name="Haridas S."/>
            <person name="Kuo A."/>
            <person name="Salamov A."/>
            <person name="Ahrendt S.R."/>
            <person name="Lipzen A."/>
            <person name="Sullivan W."/>
            <person name="Andreopoulos W.B."/>
            <person name="Clum A."/>
            <person name="Lindquist E."/>
            <person name="Daum C."/>
            <person name="Ramamoorthy G.K."/>
            <person name="Gryganskyi A."/>
            <person name="Culley D."/>
            <person name="Magnuson J.K."/>
            <person name="James T.Y."/>
            <person name="O'Malley M.A."/>
            <person name="Stajich J.E."/>
            <person name="Spatafora J.W."/>
            <person name="Visel A."/>
            <person name="Grigoriev I.V."/>
        </authorList>
    </citation>
    <scope>NUCLEOTIDE SEQUENCE [LARGE SCALE GENOMIC DNA]</scope>
    <source>
        <strain evidence="8 9">62-1032</strain>
    </source>
</reference>
<comment type="similarity">
    <text evidence="2 4">Belongs to the TPP enzyme family.</text>
</comment>
<dbReference type="GO" id="GO:0005948">
    <property type="term" value="C:acetolactate synthase complex"/>
    <property type="evidence" value="ECO:0007669"/>
    <property type="project" value="TreeGrafter"/>
</dbReference>
<evidence type="ECO:0000259" key="5">
    <source>
        <dbReference type="Pfam" id="PF00205"/>
    </source>
</evidence>
<dbReference type="GO" id="GO:0050660">
    <property type="term" value="F:flavin adenine dinucleotide binding"/>
    <property type="evidence" value="ECO:0007669"/>
    <property type="project" value="TreeGrafter"/>
</dbReference>
<dbReference type="Pfam" id="PF02776">
    <property type="entry name" value="TPP_enzyme_N"/>
    <property type="match status" value="1"/>
</dbReference>
<feature type="domain" description="Thiamine pyrophosphate enzyme TPP-binding" evidence="6">
    <location>
        <begin position="432"/>
        <end position="596"/>
    </location>
</feature>
<evidence type="ECO:0000313" key="8">
    <source>
        <dbReference type="EMBL" id="ORY78077.1"/>
    </source>
</evidence>
<dbReference type="GO" id="GO:0030976">
    <property type="term" value="F:thiamine pyrophosphate binding"/>
    <property type="evidence" value="ECO:0007669"/>
    <property type="project" value="InterPro"/>
</dbReference>
<dbReference type="STRING" id="106004.A0A1Y2F310"/>
<dbReference type="EMBL" id="MCGR01000030">
    <property type="protein sequence ID" value="ORY78077.1"/>
    <property type="molecule type" value="Genomic_DNA"/>
</dbReference>
<evidence type="ECO:0000259" key="7">
    <source>
        <dbReference type="Pfam" id="PF02776"/>
    </source>
</evidence>
<evidence type="ECO:0000313" key="9">
    <source>
        <dbReference type="Proteomes" id="UP000193467"/>
    </source>
</evidence>
<sequence length="601" mass="64714">MTRIQETTVGAGEVFTTSNVFLDVLVQAGITHAFVNLGSDHPSLLEAFIKRHQDGLNSLKIVTCPNEMVALSAAQGYAQVCGKPAAVIVHVDCGTQALAGAVHNVSTCRTPVLIYAGASPFTDSNELPGSRNEFIHYLQNAVDQPQILRQYMRHVGEIRTGKNVQQVVLRGLQFANSEPKGPVYLWAMREITEEHLDPKEVPNVRANEVWGAVDPAPLVKSTVTRIANSLAKAKKPLIVTSYLGRNHAAVEQLEKFADLTAVPVFQSCLSTVNLPFSHPSHAGVSFGQNNKLVEEADFILILDSDVPWLPMHTKHNPTAEIFHIDCDPLKERMLFAAYPALIRAQADCAIALEQLIDYFEADPSLLSPSDVSARRASLEATKKSNDAALKALEAPAEGDVLTAPLIVSSLRNSSNPTKTLVCNEAISNYPHVWNHFAPSTPGTLLSSGASSLGWALGAAIGAKLAGDVFEEHAKDLIAVVVGDGSFVFGVPSASYWMARRYDTPFLTIVLNNGGWKSPRLSMLGVHPNGLGAKSSAGDLNVSFGPTDNLNPDYGGIAAAAGGAWSKKVLKASELDAAMKEAIRIVMEEKRCALLDCWLERF</sequence>
<dbReference type="Gene3D" id="3.40.50.970">
    <property type="match status" value="2"/>
</dbReference>
<dbReference type="Pfam" id="PF02775">
    <property type="entry name" value="TPP_enzyme_C"/>
    <property type="match status" value="1"/>
</dbReference>
<dbReference type="InterPro" id="IPR011766">
    <property type="entry name" value="TPP_enzyme_TPP-bd"/>
</dbReference>
<dbReference type="NCBIfam" id="NF006203">
    <property type="entry name" value="PRK08327.1"/>
    <property type="match status" value="1"/>
</dbReference>
<dbReference type="PANTHER" id="PTHR18968">
    <property type="entry name" value="THIAMINE PYROPHOSPHATE ENZYMES"/>
    <property type="match status" value="1"/>
</dbReference>
<dbReference type="GO" id="GO:0000287">
    <property type="term" value="F:magnesium ion binding"/>
    <property type="evidence" value="ECO:0007669"/>
    <property type="project" value="InterPro"/>
</dbReference>
<dbReference type="OrthoDB" id="2867507at2759"/>